<keyword evidence="2" id="KW-1185">Reference proteome</keyword>
<gene>
    <name evidence="1" type="ORF">FHR34_007344</name>
</gene>
<dbReference type="Proteomes" id="UP000540506">
    <property type="component" value="Unassembled WGS sequence"/>
</dbReference>
<protein>
    <submittedName>
        <fullName evidence="1">Uncharacterized protein</fullName>
    </submittedName>
</protein>
<evidence type="ECO:0000313" key="1">
    <source>
        <dbReference type="EMBL" id="MBB4928249.1"/>
    </source>
</evidence>
<name>A0A7W7RAB8_KITKI</name>
<dbReference type="AlphaFoldDB" id="A0A7W7RAB8"/>
<sequence>MPKRVGRIDAHVVVDRLRELYEAAGDREVEWFPASEELWSALVYADRRAARSVRRRWASRRCCACCCGGT</sequence>
<reference evidence="1 2" key="1">
    <citation type="submission" date="2020-08" db="EMBL/GenBank/DDBJ databases">
        <title>Sequencing the genomes of 1000 actinobacteria strains.</title>
        <authorList>
            <person name="Klenk H.-P."/>
        </authorList>
    </citation>
    <scope>NUCLEOTIDE SEQUENCE [LARGE SCALE GENOMIC DNA]</scope>
    <source>
        <strain evidence="1 2">DSM 41654</strain>
    </source>
</reference>
<proteinExistence type="predicted"/>
<comment type="caution">
    <text evidence="1">The sequence shown here is derived from an EMBL/GenBank/DDBJ whole genome shotgun (WGS) entry which is preliminary data.</text>
</comment>
<dbReference type="RefSeq" id="WP_184945244.1">
    <property type="nucleotide sequence ID" value="NZ_JACHJV010000002.1"/>
</dbReference>
<accession>A0A7W7RAB8</accession>
<evidence type="ECO:0000313" key="2">
    <source>
        <dbReference type="Proteomes" id="UP000540506"/>
    </source>
</evidence>
<dbReference type="EMBL" id="JACHJV010000002">
    <property type="protein sequence ID" value="MBB4928249.1"/>
    <property type="molecule type" value="Genomic_DNA"/>
</dbReference>
<organism evidence="1 2">
    <name type="scientific">Kitasatospora kifunensis</name>
    <name type="common">Streptomyces kifunensis</name>
    <dbReference type="NCBI Taxonomy" id="58351"/>
    <lineage>
        <taxon>Bacteria</taxon>
        <taxon>Bacillati</taxon>
        <taxon>Actinomycetota</taxon>
        <taxon>Actinomycetes</taxon>
        <taxon>Kitasatosporales</taxon>
        <taxon>Streptomycetaceae</taxon>
        <taxon>Kitasatospora</taxon>
    </lineage>
</organism>